<organism evidence="3 4">
    <name type="scientific">Pedobacter psychrophilus</name>
    <dbReference type="NCBI Taxonomy" id="1826909"/>
    <lineage>
        <taxon>Bacteria</taxon>
        <taxon>Pseudomonadati</taxon>
        <taxon>Bacteroidota</taxon>
        <taxon>Sphingobacteriia</taxon>
        <taxon>Sphingobacteriales</taxon>
        <taxon>Sphingobacteriaceae</taxon>
        <taxon>Pedobacter</taxon>
    </lineage>
</organism>
<dbReference type="Proteomes" id="UP000078459">
    <property type="component" value="Unassembled WGS sequence"/>
</dbReference>
<name>A0A179DI26_9SPHI</name>
<dbReference type="InterPro" id="IPR018764">
    <property type="entry name" value="RskA_C"/>
</dbReference>
<sequence length="286" mass="31874">MNYVNILNKLENIKSYIESGILELYVLGDLNADERSEVEAMSKLHSEVRDELEQIEIDLGNIAESLQVMPSDNVREGFFNSIKFSDEEIINPIASKQEAKVVSITQKPTNFYKYAFAASLALLVVSIIALVNVNNSLNNTKQQIIALQSSNQNFANRVNYLNQEVTKTTSALDIYSNTDYKMVKLDGTDNAKGAKIMVAFNSKMQKVGLDMKSMNMPKNDSEHQYQLWALVDGKPVDLGVFDMDGNQIGFKEMKNIGQAQTFAVTLEPRGGSVNPTLEKLMVIGNI</sequence>
<keyword evidence="4" id="KW-1185">Reference proteome</keyword>
<evidence type="ECO:0000313" key="3">
    <source>
        <dbReference type="EMBL" id="OAQ40544.1"/>
    </source>
</evidence>
<dbReference type="GO" id="GO:0005886">
    <property type="term" value="C:plasma membrane"/>
    <property type="evidence" value="ECO:0007669"/>
    <property type="project" value="InterPro"/>
</dbReference>
<keyword evidence="1" id="KW-0812">Transmembrane</keyword>
<evidence type="ECO:0000313" key="4">
    <source>
        <dbReference type="Proteomes" id="UP000078459"/>
    </source>
</evidence>
<dbReference type="Pfam" id="PF10099">
    <property type="entry name" value="RskA_C"/>
    <property type="match status" value="1"/>
</dbReference>
<feature type="domain" description="Anti-sigma K factor RskA C-terminal" evidence="2">
    <location>
        <begin position="117"/>
        <end position="276"/>
    </location>
</feature>
<reference evidence="3 4" key="1">
    <citation type="submission" date="2016-04" db="EMBL/GenBank/DDBJ databases">
        <authorList>
            <person name="Evans L.H."/>
            <person name="Alamgir A."/>
            <person name="Owens N."/>
            <person name="Weber N.D."/>
            <person name="Virtaneva K."/>
            <person name="Barbian K."/>
            <person name="Babar A."/>
            <person name="Rosenke K."/>
        </authorList>
    </citation>
    <scope>NUCLEOTIDE SEQUENCE [LARGE SCALE GENOMIC DNA]</scope>
    <source>
        <strain evidence="3 4">CCM 8644</strain>
    </source>
</reference>
<reference evidence="3 4" key="2">
    <citation type="submission" date="2016-06" db="EMBL/GenBank/DDBJ databases">
        <title>Pedobacter psychrophilus sp. nov., isolated from Antarctic fragmentary rock.</title>
        <authorList>
            <person name="Svec P."/>
        </authorList>
    </citation>
    <scope>NUCLEOTIDE SEQUENCE [LARGE SCALE GENOMIC DNA]</scope>
    <source>
        <strain evidence="3 4">CCM 8644</strain>
    </source>
</reference>
<protein>
    <recommendedName>
        <fullName evidence="2">Anti-sigma K factor RskA C-terminal domain-containing protein</fullName>
    </recommendedName>
</protein>
<gene>
    <name evidence="3" type="ORF">A5893_06245</name>
</gene>
<dbReference type="PANTHER" id="PTHR37461">
    <property type="entry name" value="ANTI-SIGMA-K FACTOR RSKA"/>
    <property type="match status" value="1"/>
</dbReference>
<keyword evidence="1" id="KW-1133">Transmembrane helix</keyword>
<dbReference type="GO" id="GO:0016989">
    <property type="term" value="F:sigma factor antagonist activity"/>
    <property type="evidence" value="ECO:0007669"/>
    <property type="project" value="TreeGrafter"/>
</dbReference>
<dbReference type="PANTHER" id="PTHR37461:SF1">
    <property type="entry name" value="ANTI-SIGMA-K FACTOR RSKA"/>
    <property type="match status" value="1"/>
</dbReference>
<dbReference type="STRING" id="1826909.A5893_06245"/>
<dbReference type="AlphaFoldDB" id="A0A179DI26"/>
<evidence type="ECO:0000259" key="2">
    <source>
        <dbReference type="Pfam" id="PF10099"/>
    </source>
</evidence>
<proteinExistence type="predicted"/>
<accession>A0A179DI26</accession>
<evidence type="ECO:0000256" key="1">
    <source>
        <dbReference type="SAM" id="Phobius"/>
    </source>
</evidence>
<dbReference type="EMBL" id="LWHJ01000022">
    <property type="protein sequence ID" value="OAQ40544.1"/>
    <property type="molecule type" value="Genomic_DNA"/>
</dbReference>
<feature type="transmembrane region" description="Helical" evidence="1">
    <location>
        <begin position="114"/>
        <end position="133"/>
    </location>
</feature>
<comment type="caution">
    <text evidence="3">The sequence shown here is derived from an EMBL/GenBank/DDBJ whole genome shotgun (WGS) entry which is preliminary data.</text>
</comment>
<keyword evidence="1" id="KW-0472">Membrane</keyword>
<dbReference type="InterPro" id="IPR051474">
    <property type="entry name" value="Anti-sigma-K/W_factor"/>
</dbReference>
<dbReference type="GO" id="GO:0006417">
    <property type="term" value="P:regulation of translation"/>
    <property type="evidence" value="ECO:0007669"/>
    <property type="project" value="TreeGrafter"/>
</dbReference>